<feature type="non-terminal residue" evidence="1">
    <location>
        <position position="1"/>
    </location>
</feature>
<evidence type="ECO:0000313" key="2">
    <source>
        <dbReference type="Proteomes" id="UP001432322"/>
    </source>
</evidence>
<proteinExistence type="predicted"/>
<accession>A0AAV5VKP8</accession>
<keyword evidence="2" id="KW-1185">Reference proteome</keyword>
<dbReference type="Proteomes" id="UP001432322">
    <property type="component" value="Unassembled WGS sequence"/>
</dbReference>
<reference evidence="1" key="1">
    <citation type="submission" date="2023-10" db="EMBL/GenBank/DDBJ databases">
        <title>Genome assembly of Pristionchus species.</title>
        <authorList>
            <person name="Yoshida K."/>
            <person name="Sommer R.J."/>
        </authorList>
    </citation>
    <scope>NUCLEOTIDE SEQUENCE</scope>
    <source>
        <strain evidence="1">RS5133</strain>
    </source>
</reference>
<evidence type="ECO:0000313" key="1">
    <source>
        <dbReference type="EMBL" id="GMT20206.1"/>
    </source>
</evidence>
<name>A0AAV5VKP8_9BILA</name>
<protein>
    <submittedName>
        <fullName evidence="1">Uncharacterized protein</fullName>
    </submittedName>
</protein>
<dbReference type="AlphaFoldDB" id="A0AAV5VKP8"/>
<organism evidence="1 2">
    <name type="scientific">Pristionchus fissidentatus</name>
    <dbReference type="NCBI Taxonomy" id="1538716"/>
    <lineage>
        <taxon>Eukaryota</taxon>
        <taxon>Metazoa</taxon>
        <taxon>Ecdysozoa</taxon>
        <taxon>Nematoda</taxon>
        <taxon>Chromadorea</taxon>
        <taxon>Rhabditida</taxon>
        <taxon>Rhabditina</taxon>
        <taxon>Diplogasteromorpha</taxon>
        <taxon>Diplogasteroidea</taxon>
        <taxon>Neodiplogasteridae</taxon>
        <taxon>Pristionchus</taxon>
    </lineage>
</organism>
<sequence>RIGHVVRRLTLWAEAVRITKCVEHIRHEIIGRLCIIDVVSRTGNRLQTLHVATVRVIDRHKDSAVVLEFLGGCENVDSIELIKRLADEENGASRVVSRICGNERRCSFHSISHLGCVSGEVRNVKIEDVVDRSNIAKVAHNLNTIGVSNHGDVSLEHLSAVSKTEEQRL</sequence>
<dbReference type="EMBL" id="BTSY01000003">
    <property type="protein sequence ID" value="GMT20206.1"/>
    <property type="molecule type" value="Genomic_DNA"/>
</dbReference>
<comment type="caution">
    <text evidence="1">The sequence shown here is derived from an EMBL/GenBank/DDBJ whole genome shotgun (WGS) entry which is preliminary data.</text>
</comment>
<gene>
    <name evidence="1" type="ORF">PFISCL1PPCAC_11503</name>
</gene>
<feature type="non-terminal residue" evidence="1">
    <location>
        <position position="169"/>
    </location>
</feature>